<dbReference type="InterPro" id="IPR006094">
    <property type="entry name" value="Oxid_FAD_bind_N"/>
</dbReference>
<evidence type="ECO:0000256" key="4">
    <source>
        <dbReference type="ARBA" id="ARBA00022827"/>
    </source>
</evidence>
<dbReference type="Pfam" id="PF08031">
    <property type="entry name" value="BBE"/>
    <property type="match status" value="1"/>
</dbReference>
<keyword evidence="2" id="KW-0285">Flavoprotein</keyword>
<dbReference type="Proteomes" id="UP000452235">
    <property type="component" value="Unassembled WGS sequence"/>
</dbReference>
<comment type="similarity">
    <text evidence="1">Belongs to the oxygen-dependent FAD-linked oxidoreductase family.</text>
</comment>
<evidence type="ECO:0000256" key="5">
    <source>
        <dbReference type="ARBA" id="ARBA00023002"/>
    </source>
</evidence>
<evidence type="ECO:0000313" key="7">
    <source>
        <dbReference type="Proteomes" id="UP000452235"/>
    </source>
</evidence>
<dbReference type="PANTHER" id="PTHR42973:SF32">
    <property type="entry name" value="FAD-LINKED OXIDOREDUCTASE AFOF"/>
    <property type="match status" value="1"/>
</dbReference>
<evidence type="ECO:0000256" key="3">
    <source>
        <dbReference type="ARBA" id="ARBA00022729"/>
    </source>
</evidence>
<dbReference type="GO" id="GO:0071949">
    <property type="term" value="F:FAD binding"/>
    <property type="evidence" value="ECO:0007669"/>
    <property type="project" value="InterPro"/>
</dbReference>
<reference evidence="6 7" key="1">
    <citation type="submission" date="2020-01" db="EMBL/GenBank/DDBJ databases">
        <title>Aspergillus terreus IFO 6365 whole genome shotgun sequence.</title>
        <authorList>
            <person name="Kanamasa S."/>
            <person name="Takahashi H."/>
        </authorList>
    </citation>
    <scope>NUCLEOTIDE SEQUENCE [LARGE SCALE GENOMIC DNA]</scope>
    <source>
        <strain evidence="6 7">IFO 6365</strain>
    </source>
</reference>
<dbReference type="VEuPathDB" id="FungiDB:ATEG_03442"/>
<dbReference type="GO" id="GO:0016491">
    <property type="term" value="F:oxidoreductase activity"/>
    <property type="evidence" value="ECO:0007669"/>
    <property type="project" value="UniProtKB-KW"/>
</dbReference>
<protein>
    <submittedName>
        <fullName evidence="6">FAD binding domain protein</fullName>
    </submittedName>
</protein>
<name>A0A5M3Z262_ASPTE</name>
<proteinExistence type="inferred from homology"/>
<keyword evidence="4" id="KW-0274">FAD</keyword>
<dbReference type="SUPFAM" id="SSF56176">
    <property type="entry name" value="FAD-binding/transporter-associated domain-like"/>
    <property type="match status" value="1"/>
</dbReference>
<dbReference type="Pfam" id="PF01565">
    <property type="entry name" value="FAD_binding_4"/>
    <property type="match status" value="1"/>
</dbReference>
<dbReference type="OrthoDB" id="415825at2759"/>
<evidence type="ECO:0000313" key="6">
    <source>
        <dbReference type="EMBL" id="GFF17322.1"/>
    </source>
</evidence>
<dbReference type="Gene3D" id="3.30.465.10">
    <property type="match status" value="1"/>
</dbReference>
<organism evidence="6 7">
    <name type="scientific">Aspergillus terreus</name>
    <dbReference type="NCBI Taxonomy" id="33178"/>
    <lineage>
        <taxon>Eukaryota</taxon>
        <taxon>Fungi</taxon>
        <taxon>Dikarya</taxon>
        <taxon>Ascomycota</taxon>
        <taxon>Pezizomycotina</taxon>
        <taxon>Eurotiomycetes</taxon>
        <taxon>Eurotiomycetidae</taxon>
        <taxon>Eurotiales</taxon>
        <taxon>Aspergillaceae</taxon>
        <taxon>Aspergillus</taxon>
        <taxon>Aspergillus subgen. Circumdati</taxon>
    </lineage>
</organism>
<gene>
    <name evidence="6" type="ORF">ATEIFO6365_0006067000</name>
</gene>
<evidence type="ECO:0000256" key="2">
    <source>
        <dbReference type="ARBA" id="ARBA00022630"/>
    </source>
</evidence>
<dbReference type="InterPro" id="IPR012951">
    <property type="entry name" value="BBE"/>
</dbReference>
<dbReference type="PANTHER" id="PTHR42973">
    <property type="entry name" value="BINDING OXIDOREDUCTASE, PUTATIVE (AFU_ORTHOLOGUE AFUA_1G17690)-RELATED"/>
    <property type="match status" value="1"/>
</dbReference>
<dbReference type="AlphaFoldDB" id="A0A5M3Z262"/>
<dbReference type="InterPro" id="IPR016166">
    <property type="entry name" value="FAD-bd_PCMH"/>
</dbReference>
<evidence type="ECO:0000256" key="1">
    <source>
        <dbReference type="ARBA" id="ARBA00005466"/>
    </source>
</evidence>
<keyword evidence="5" id="KW-0560">Oxidoreductase</keyword>
<dbReference type="InterPro" id="IPR016164">
    <property type="entry name" value="FAD-linked_Oxase-like_C"/>
</dbReference>
<dbReference type="InterPro" id="IPR036318">
    <property type="entry name" value="FAD-bd_PCMH-like_sf"/>
</dbReference>
<dbReference type="Gene3D" id="3.40.462.20">
    <property type="match status" value="1"/>
</dbReference>
<keyword evidence="7" id="KW-1185">Reference proteome</keyword>
<sequence length="495" mass="53263">MRSNTVILAALPLLASAASTSGNWGGGVNYSKIFGGGLSANASIHYPGQPDYNTTTVQRWSTWAEPTFAVTIKPATDEDVQYIIRTANKYNLTFLATGGGHGGETGFATVKHAVNIDLSNFKENVLDLEANTLTVGPGNSFSAFETNLYNAGKMVPVGNAFCVNMIGATIGAGVGPYQGLHGLVIDALRSVRLVTASGDIVTASDEENPDLFWAVRGAGANFGIITSATYEIFDAPNNGNVVLAEFAYPGSVNGSLWQLLESWGETYPKEMGLTMSASYSQTTGTTSSSASLTYFGTQEAAQPWIDQLLALNPTQWRNATLPWSEVSQNSGFGTGASVCATGKYNNHPSVGAKQTSASTYIDVFNQYVEIMKARPWLTSALVVQRFNTTATLAVPESKRGVYPGRDFSTLIHSILENYYDGPRHDADVYRFSKKLRSQLAATSGFDSLQTYINYAHGDEGPEVWYGKDNLPRLVQLKRQWDPEGKFGPGNPIPLA</sequence>
<dbReference type="PROSITE" id="PS51387">
    <property type="entry name" value="FAD_PCMH"/>
    <property type="match status" value="1"/>
</dbReference>
<accession>A0A5M3Z262</accession>
<comment type="caution">
    <text evidence="6">The sequence shown here is derived from an EMBL/GenBank/DDBJ whole genome shotgun (WGS) entry which is preliminary data.</text>
</comment>
<dbReference type="EMBL" id="BLJY01000006">
    <property type="protein sequence ID" value="GFF17322.1"/>
    <property type="molecule type" value="Genomic_DNA"/>
</dbReference>
<keyword evidence="3" id="KW-0732">Signal</keyword>
<dbReference type="InterPro" id="IPR050416">
    <property type="entry name" value="FAD-linked_Oxidoreductase"/>
</dbReference>
<dbReference type="InterPro" id="IPR016169">
    <property type="entry name" value="FAD-bd_PCMH_sub2"/>
</dbReference>
<dbReference type="SUPFAM" id="SSF55103">
    <property type="entry name" value="FAD-linked oxidases, C-terminal domain"/>
    <property type="match status" value="1"/>
</dbReference>